<dbReference type="OMA" id="HAGKEHR"/>
<dbReference type="InterPro" id="IPR020846">
    <property type="entry name" value="MFS_dom"/>
</dbReference>
<feature type="transmembrane region" description="Helical" evidence="7">
    <location>
        <begin position="306"/>
        <end position="325"/>
    </location>
</feature>
<dbReference type="SUPFAM" id="SSF103473">
    <property type="entry name" value="MFS general substrate transporter"/>
    <property type="match status" value="1"/>
</dbReference>
<evidence type="ECO:0000259" key="8">
    <source>
        <dbReference type="PROSITE" id="PS50850"/>
    </source>
</evidence>
<sequence>MAQDFSLASTPDGIVPALLAHLNSLDINTMLGFYDPEGVIIDHAGKEHRGQEAIGAELKKYFSLGLQMSITQRHMFVTGDTALLILDWSYIGTAKDGTEVNMVATATDIARRGSDGFWRYLIDNPFGSQNRETVDTSPPLNQSISSWKWYSICVGLYLTAVLYGLDTSIAADVQGPFLESLGEIEKLSWVGIGFSMGSVATILLLGSLYGSFEIKSLYLASIILFEVGSAVCGAAPSMNAMIVGRVVAGVGGAGKYLGCLHYIAVFTNLKERALYNALVDLCWGTGYILGPVVGGAFASSSATWRWSFYINLVLAAVTAPIYILWFPRHNPQPAVPAKTKLAAVDWVGAVLMRREKLQLEVAAG</sequence>
<name>A0A0F9XUC3_TRIHA</name>
<evidence type="ECO:0000313" key="9">
    <source>
        <dbReference type="EMBL" id="KKP03688.1"/>
    </source>
</evidence>
<organism evidence="9 10">
    <name type="scientific">Trichoderma harzianum</name>
    <name type="common">Hypocrea lixii</name>
    <dbReference type="NCBI Taxonomy" id="5544"/>
    <lineage>
        <taxon>Eukaryota</taxon>
        <taxon>Fungi</taxon>
        <taxon>Dikarya</taxon>
        <taxon>Ascomycota</taxon>
        <taxon>Pezizomycotina</taxon>
        <taxon>Sordariomycetes</taxon>
        <taxon>Hypocreomycetidae</taxon>
        <taxon>Hypocreales</taxon>
        <taxon>Hypocreaceae</taxon>
        <taxon>Trichoderma</taxon>
    </lineage>
</organism>
<dbReference type="InterPro" id="IPR011701">
    <property type="entry name" value="MFS"/>
</dbReference>
<feature type="transmembrane region" description="Helical" evidence="7">
    <location>
        <begin position="217"/>
        <end position="236"/>
    </location>
</feature>
<gene>
    <name evidence="9" type="ORF">THAR02_04204</name>
</gene>
<proteinExistence type="inferred from homology"/>
<evidence type="ECO:0000256" key="2">
    <source>
        <dbReference type="ARBA" id="ARBA00007520"/>
    </source>
</evidence>
<comment type="caution">
    <text evidence="9">The sequence shown here is derived from an EMBL/GenBank/DDBJ whole genome shotgun (WGS) entry which is preliminary data.</text>
</comment>
<dbReference type="GO" id="GO:0005886">
    <property type="term" value="C:plasma membrane"/>
    <property type="evidence" value="ECO:0007669"/>
    <property type="project" value="TreeGrafter"/>
</dbReference>
<keyword evidence="6 7" id="KW-0472">Membrane</keyword>
<dbReference type="Proteomes" id="UP000034112">
    <property type="component" value="Unassembled WGS sequence"/>
</dbReference>
<comment type="similarity">
    <text evidence="2">Belongs to the major facilitator superfamily. TCR/Tet family.</text>
</comment>
<dbReference type="PANTHER" id="PTHR23501:SF12">
    <property type="entry name" value="MAJOR FACILITATOR SUPERFAMILY (MFS) PROFILE DOMAIN-CONTAINING PROTEIN-RELATED"/>
    <property type="match status" value="1"/>
</dbReference>
<dbReference type="PANTHER" id="PTHR23501">
    <property type="entry name" value="MAJOR FACILITATOR SUPERFAMILY"/>
    <property type="match status" value="1"/>
</dbReference>
<evidence type="ECO:0000256" key="1">
    <source>
        <dbReference type="ARBA" id="ARBA00004141"/>
    </source>
</evidence>
<dbReference type="Gene3D" id="3.10.450.50">
    <property type="match status" value="1"/>
</dbReference>
<accession>A0A0F9XUC3</accession>
<dbReference type="OrthoDB" id="10021397at2759"/>
<dbReference type="EMBL" id="JOKZ01000101">
    <property type="protein sequence ID" value="KKP03688.1"/>
    <property type="molecule type" value="Genomic_DNA"/>
</dbReference>
<evidence type="ECO:0000256" key="4">
    <source>
        <dbReference type="ARBA" id="ARBA00022692"/>
    </source>
</evidence>
<keyword evidence="5 7" id="KW-1133">Transmembrane helix</keyword>
<dbReference type="Gene3D" id="1.20.1250.20">
    <property type="entry name" value="MFS general substrate transporter like domains"/>
    <property type="match status" value="1"/>
</dbReference>
<dbReference type="Pfam" id="PF07690">
    <property type="entry name" value="MFS_1"/>
    <property type="match status" value="1"/>
</dbReference>
<keyword evidence="3" id="KW-0813">Transport</keyword>
<reference evidence="10" key="1">
    <citation type="journal article" date="2015" name="Genome Announc.">
        <title>Draft whole-genome sequence of the biocontrol agent Trichoderma harzianum T6776.</title>
        <authorList>
            <person name="Baroncelli R."/>
            <person name="Piaggeschi G."/>
            <person name="Fiorini L."/>
            <person name="Bertolini E."/>
            <person name="Zapparata A."/>
            <person name="Pe M.E."/>
            <person name="Sarrocco S."/>
            <person name="Vannacci G."/>
        </authorList>
    </citation>
    <scope>NUCLEOTIDE SEQUENCE [LARGE SCALE GENOMIC DNA]</scope>
    <source>
        <strain evidence="10">T6776</strain>
    </source>
</reference>
<dbReference type="InterPro" id="IPR032710">
    <property type="entry name" value="NTF2-like_dom_sf"/>
</dbReference>
<dbReference type="Pfam" id="PF12680">
    <property type="entry name" value="SnoaL_2"/>
    <property type="match status" value="1"/>
</dbReference>
<protein>
    <recommendedName>
        <fullName evidence="8">Major facilitator superfamily (MFS) profile domain-containing protein</fullName>
    </recommendedName>
</protein>
<evidence type="ECO:0000256" key="6">
    <source>
        <dbReference type="ARBA" id="ARBA00023136"/>
    </source>
</evidence>
<dbReference type="PROSITE" id="PS50850">
    <property type="entry name" value="MFS"/>
    <property type="match status" value="1"/>
</dbReference>
<dbReference type="InterPro" id="IPR036259">
    <property type="entry name" value="MFS_trans_sf"/>
</dbReference>
<dbReference type="AlphaFoldDB" id="A0A0F9XUC3"/>
<feature type="transmembrane region" description="Helical" evidence="7">
    <location>
        <begin position="242"/>
        <end position="265"/>
    </location>
</feature>
<dbReference type="GO" id="GO:0022857">
    <property type="term" value="F:transmembrane transporter activity"/>
    <property type="evidence" value="ECO:0007669"/>
    <property type="project" value="InterPro"/>
</dbReference>
<dbReference type="SUPFAM" id="SSF54427">
    <property type="entry name" value="NTF2-like"/>
    <property type="match status" value="1"/>
</dbReference>
<feature type="transmembrane region" description="Helical" evidence="7">
    <location>
        <begin position="277"/>
        <end position="300"/>
    </location>
</feature>
<evidence type="ECO:0000256" key="7">
    <source>
        <dbReference type="SAM" id="Phobius"/>
    </source>
</evidence>
<evidence type="ECO:0000313" key="10">
    <source>
        <dbReference type="Proteomes" id="UP000034112"/>
    </source>
</evidence>
<dbReference type="InterPro" id="IPR037401">
    <property type="entry name" value="SnoaL-like"/>
</dbReference>
<feature type="domain" description="Major facilitator superfamily (MFS) profile" evidence="8">
    <location>
        <begin position="152"/>
        <end position="364"/>
    </location>
</feature>
<evidence type="ECO:0000256" key="3">
    <source>
        <dbReference type="ARBA" id="ARBA00022448"/>
    </source>
</evidence>
<keyword evidence="4 7" id="KW-0812">Transmembrane</keyword>
<evidence type="ECO:0000256" key="5">
    <source>
        <dbReference type="ARBA" id="ARBA00022989"/>
    </source>
</evidence>
<feature type="transmembrane region" description="Helical" evidence="7">
    <location>
        <begin position="189"/>
        <end position="210"/>
    </location>
</feature>
<comment type="subcellular location">
    <subcellularLocation>
        <location evidence="1">Membrane</location>
        <topology evidence="1">Multi-pass membrane protein</topology>
    </subcellularLocation>
</comment>